<evidence type="ECO:0000256" key="1">
    <source>
        <dbReference type="ARBA" id="ARBA00004202"/>
    </source>
</evidence>
<accession>A0A344LE68</accession>
<comment type="subcellular location">
    <subcellularLocation>
        <location evidence="1">Cell membrane</location>
        <topology evidence="1">Peripheral membrane protein</topology>
    </subcellularLocation>
</comment>
<dbReference type="GO" id="GO:0005886">
    <property type="term" value="C:plasma membrane"/>
    <property type="evidence" value="ECO:0007669"/>
    <property type="project" value="UniProtKB-SubCell"/>
</dbReference>
<dbReference type="GO" id="GO:0046677">
    <property type="term" value="P:response to antibiotic"/>
    <property type="evidence" value="ECO:0007669"/>
    <property type="project" value="UniProtKB-KW"/>
</dbReference>
<dbReference type="PANTHER" id="PTHR42711:SF5">
    <property type="entry name" value="ABC TRANSPORTER ATP-BINDING PROTEIN NATA"/>
    <property type="match status" value="1"/>
</dbReference>
<dbReference type="PANTHER" id="PTHR42711">
    <property type="entry name" value="ABC TRANSPORTER ATP-BINDING PROTEIN"/>
    <property type="match status" value="1"/>
</dbReference>
<keyword evidence="4" id="KW-0547">Nucleotide-binding</keyword>
<dbReference type="PROSITE" id="PS00211">
    <property type="entry name" value="ABC_TRANSPORTER_1"/>
    <property type="match status" value="1"/>
</dbReference>
<feature type="domain" description="ABC transporter" evidence="7">
    <location>
        <begin position="3"/>
        <end position="204"/>
    </location>
</feature>
<sequence length="204" mass="21635">MGIITESMGIRVGRQWLFRGLDCAVGPGECLALVGPNGSGKSSLLRVLYGMQAPTEGRVEVAGQIPDERSVAFRRRVSVLLDDSDVFAELTPEQHIELLAGSFGTETDGARLLAEAGLGERAGVAAGSLSAGQRRRLMLLGATARPFEVLLLDEPERALDADGRDWLAGLVRRAKEDGAAIVLATHHQPLLETAESVITLPGAE</sequence>
<reference evidence="8 9" key="1">
    <citation type="submission" date="2016-04" db="EMBL/GenBank/DDBJ databases">
        <title>Complete genome sequence and analysis of deep-sea sediment isolate, Amycolatopsis sp. WP1.</title>
        <authorList>
            <person name="Wang H."/>
            <person name="Chen S."/>
            <person name="Wu Q."/>
        </authorList>
    </citation>
    <scope>NUCLEOTIDE SEQUENCE [LARGE SCALE GENOMIC DNA]</scope>
    <source>
        <strain evidence="8 9">WP1</strain>
    </source>
</reference>
<evidence type="ECO:0000313" key="9">
    <source>
        <dbReference type="Proteomes" id="UP000250434"/>
    </source>
</evidence>
<dbReference type="InterPro" id="IPR027417">
    <property type="entry name" value="P-loop_NTPase"/>
</dbReference>
<dbReference type="SUPFAM" id="SSF52540">
    <property type="entry name" value="P-loop containing nucleoside triphosphate hydrolases"/>
    <property type="match status" value="1"/>
</dbReference>
<dbReference type="InterPro" id="IPR050763">
    <property type="entry name" value="ABC_transporter_ATP-binding"/>
</dbReference>
<gene>
    <name evidence="8" type="ORF">A4R43_31000</name>
</gene>
<dbReference type="PROSITE" id="PS50893">
    <property type="entry name" value="ABC_TRANSPORTER_2"/>
    <property type="match status" value="1"/>
</dbReference>
<keyword evidence="9" id="KW-1185">Reference proteome</keyword>
<dbReference type="InterPro" id="IPR003439">
    <property type="entry name" value="ABC_transporter-like_ATP-bd"/>
</dbReference>
<evidence type="ECO:0000256" key="2">
    <source>
        <dbReference type="ARBA" id="ARBA00005417"/>
    </source>
</evidence>
<dbReference type="RefSeq" id="WP_113695392.1">
    <property type="nucleotide sequence ID" value="NZ_CP015163.1"/>
</dbReference>
<evidence type="ECO:0000259" key="7">
    <source>
        <dbReference type="PROSITE" id="PS50893"/>
    </source>
</evidence>
<dbReference type="Proteomes" id="UP000250434">
    <property type="component" value="Chromosome"/>
</dbReference>
<comment type="similarity">
    <text evidence="2">Belongs to the ABC transporter superfamily.</text>
</comment>
<name>A0A344LE68_9PSEU</name>
<dbReference type="GO" id="GO:0016887">
    <property type="term" value="F:ATP hydrolysis activity"/>
    <property type="evidence" value="ECO:0007669"/>
    <property type="project" value="InterPro"/>
</dbReference>
<dbReference type="EMBL" id="CP015163">
    <property type="protein sequence ID" value="AXB46342.1"/>
    <property type="molecule type" value="Genomic_DNA"/>
</dbReference>
<proteinExistence type="inferred from homology"/>
<protein>
    <submittedName>
        <fullName evidence="8">ABC transporter ATP-binding protein</fullName>
    </submittedName>
</protein>
<evidence type="ECO:0000256" key="5">
    <source>
        <dbReference type="ARBA" id="ARBA00022840"/>
    </source>
</evidence>
<dbReference type="Pfam" id="PF00005">
    <property type="entry name" value="ABC_tran"/>
    <property type="match status" value="1"/>
</dbReference>
<dbReference type="Gene3D" id="3.40.50.300">
    <property type="entry name" value="P-loop containing nucleotide triphosphate hydrolases"/>
    <property type="match status" value="1"/>
</dbReference>
<keyword evidence="6" id="KW-0046">Antibiotic resistance</keyword>
<dbReference type="InterPro" id="IPR017871">
    <property type="entry name" value="ABC_transporter-like_CS"/>
</dbReference>
<dbReference type="SMART" id="SM00382">
    <property type="entry name" value="AAA"/>
    <property type="match status" value="1"/>
</dbReference>
<dbReference type="OrthoDB" id="6198786at2"/>
<dbReference type="AlphaFoldDB" id="A0A344LE68"/>
<evidence type="ECO:0000256" key="3">
    <source>
        <dbReference type="ARBA" id="ARBA00022448"/>
    </source>
</evidence>
<organism evidence="8 9">
    <name type="scientific">Amycolatopsis albispora</name>
    <dbReference type="NCBI Taxonomy" id="1804986"/>
    <lineage>
        <taxon>Bacteria</taxon>
        <taxon>Bacillati</taxon>
        <taxon>Actinomycetota</taxon>
        <taxon>Actinomycetes</taxon>
        <taxon>Pseudonocardiales</taxon>
        <taxon>Pseudonocardiaceae</taxon>
        <taxon>Amycolatopsis</taxon>
    </lineage>
</organism>
<evidence type="ECO:0000313" key="8">
    <source>
        <dbReference type="EMBL" id="AXB46342.1"/>
    </source>
</evidence>
<dbReference type="GO" id="GO:0005524">
    <property type="term" value="F:ATP binding"/>
    <property type="evidence" value="ECO:0007669"/>
    <property type="project" value="UniProtKB-KW"/>
</dbReference>
<evidence type="ECO:0000256" key="6">
    <source>
        <dbReference type="ARBA" id="ARBA00023251"/>
    </source>
</evidence>
<dbReference type="KEGG" id="aab:A4R43_31000"/>
<evidence type="ECO:0000256" key="4">
    <source>
        <dbReference type="ARBA" id="ARBA00022741"/>
    </source>
</evidence>
<keyword evidence="5 8" id="KW-0067">ATP-binding</keyword>
<dbReference type="InterPro" id="IPR003593">
    <property type="entry name" value="AAA+_ATPase"/>
</dbReference>
<keyword evidence="3" id="KW-0813">Transport</keyword>